<dbReference type="SUPFAM" id="SSF47095">
    <property type="entry name" value="HMG-box"/>
    <property type="match status" value="1"/>
</dbReference>
<evidence type="ECO:0000313" key="5">
    <source>
        <dbReference type="EMBL" id="TPP66345.1"/>
    </source>
</evidence>
<dbReference type="STRING" id="46835.A0A504Z0X2"/>
<comment type="caution">
    <text evidence="5">The sequence shown here is derived from an EMBL/GenBank/DDBJ whole genome shotgun (WGS) entry which is preliminary data.</text>
</comment>
<reference evidence="5 6" key="1">
    <citation type="submission" date="2019-04" db="EMBL/GenBank/DDBJ databases">
        <title>Annotation for the trematode Fasciola gigantica.</title>
        <authorList>
            <person name="Choi Y.-J."/>
        </authorList>
    </citation>
    <scope>NUCLEOTIDE SEQUENCE [LARGE SCALE GENOMIC DNA]</scope>
    <source>
        <strain evidence="5">Uganda_cow_1</strain>
    </source>
</reference>
<dbReference type="Gene3D" id="1.10.30.10">
    <property type="entry name" value="High mobility group box domain"/>
    <property type="match status" value="1"/>
</dbReference>
<dbReference type="EMBL" id="SUNJ01001995">
    <property type="protein sequence ID" value="TPP66345.1"/>
    <property type="molecule type" value="Genomic_DNA"/>
</dbReference>
<dbReference type="Proteomes" id="UP000316759">
    <property type="component" value="Unassembled WGS sequence"/>
</dbReference>
<dbReference type="GO" id="GO:0003677">
    <property type="term" value="F:DNA binding"/>
    <property type="evidence" value="ECO:0007669"/>
    <property type="project" value="UniProtKB-UniRule"/>
</dbReference>
<accession>A0A504Z0X2</accession>
<dbReference type="GO" id="GO:0005634">
    <property type="term" value="C:nucleus"/>
    <property type="evidence" value="ECO:0007669"/>
    <property type="project" value="UniProtKB-UniRule"/>
</dbReference>
<dbReference type="SMART" id="SM00398">
    <property type="entry name" value="HMG"/>
    <property type="match status" value="1"/>
</dbReference>
<evidence type="ECO:0000256" key="3">
    <source>
        <dbReference type="PROSITE-ProRule" id="PRU00267"/>
    </source>
</evidence>
<dbReference type="PROSITE" id="PS50118">
    <property type="entry name" value="HMG_BOX_2"/>
    <property type="match status" value="1"/>
</dbReference>
<evidence type="ECO:0000313" key="6">
    <source>
        <dbReference type="Proteomes" id="UP000316759"/>
    </source>
</evidence>
<dbReference type="Pfam" id="PF00505">
    <property type="entry name" value="HMG_box"/>
    <property type="match status" value="1"/>
</dbReference>
<dbReference type="InterPro" id="IPR051965">
    <property type="entry name" value="ChromReg_NeuronalGeneExpr"/>
</dbReference>
<dbReference type="AlphaFoldDB" id="A0A504Z0X2"/>
<evidence type="ECO:0000256" key="1">
    <source>
        <dbReference type="ARBA" id="ARBA00023125"/>
    </source>
</evidence>
<keyword evidence="2 3" id="KW-0539">Nucleus</keyword>
<sequence>MHLHGPLFPIPYDRTMRGRSVDKNAPRKPLTAFMMFMKERRSNSESLASLPFGERNRILGAEWSQMSKEQKQVYSSRAAEERAKYNVLLAEYKSSESYKTWLASNEGYVKNPKRKKGVQPEAERDSRESNFRVSIFTTEFLQYNRLREVVLRQLKKQAIQLEEETALLSKHVENLVHAETRTKTQLQSCSEQLANEEQIQKRLYRELVAALAEVSLPCSGGTSDSISTGTEHITETSVQSFFTQLEQLKEDQKHPELIIKAQELLETAISKKIIKLVSL</sequence>
<name>A0A504Z0X2_FASGI</name>
<dbReference type="OrthoDB" id="3213154at2759"/>
<proteinExistence type="predicted"/>
<gene>
    <name evidence="5" type="ORF">FGIG_10579</name>
</gene>
<evidence type="ECO:0000256" key="2">
    <source>
        <dbReference type="ARBA" id="ARBA00023242"/>
    </source>
</evidence>
<dbReference type="PANTHER" id="PTHR46040">
    <property type="entry name" value="HIGH MOBILITY GROUP PROTEIN 2"/>
    <property type="match status" value="1"/>
</dbReference>
<dbReference type="PANTHER" id="PTHR46040:SF3">
    <property type="entry name" value="HIGH MOBILITY GROUP PROTEIN 2"/>
    <property type="match status" value="1"/>
</dbReference>
<evidence type="ECO:0000259" key="4">
    <source>
        <dbReference type="PROSITE" id="PS50118"/>
    </source>
</evidence>
<dbReference type="GO" id="GO:0010468">
    <property type="term" value="P:regulation of gene expression"/>
    <property type="evidence" value="ECO:0007669"/>
    <property type="project" value="TreeGrafter"/>
</dbReference>
<dbReference type="InterPro" id="IPR009071">
    <property type="entry name" value="HMG_box_dom"/>
</dbReference>
<feature type="domain" description="HMG box" evidence="4">
    <location>
        <begin position="26"/>
        <end position="93"/>
    </location>
</feature>
<organism evidence="5 6">
    <name type="scientific">Fasciola gigantica</name>
    <name type="common">Giant liver fluke</name>
    <dbReference type="NCBI Taxonomy" id="46835"/>
    <lineage>
        <taxon>Eukaryota</taxon>
        <taxon>Metazoa</taxon>
        <taxon>Spiralia</taxon>
        <taxon>Lophotrochozoa</taxon>
        <taxon>Platyhelminthes</taxon>
        <taxon>Trematoda</taxon>
        <taxon>Digenea</taxon>
        <taxon>Plagiorchiida</taxon>
        <taxon>Echinostomata</taxon>
        <taxon>Echinostomatoidea</taxon>
        <taxon>Fasciolidae</taxon>
        <taxon>Fasciola</taxon>
    </lineage>
</organism>
<keyword evidence="6" id="KW-1185">Reference proteome</keyword>
<protein>
    <submittedName>
        <fullName evidence="5">High mobility group protein 20A</fullName>
    </submittedName>
</protein>
<feature type="DNA-binding region" description="HMG box" evidence="3">
    <location>
        <begin position="26"/>
        <end position="93"/>
    </location>
</feature>
<dbReference type="InterPro" id="IPR036910">
    <property type="entry name" value="HMG_box_dom_sf"/>
</dbReference>
<keyword evidence="1 3" id="KW-0238">DNA-binding</keyword>